<dbReference type="Gene3D" id="3.10.450.50">
    <property type="match status" value="1"/>
</dbReference>
<evidence type="ECO:0000313" key="1">
    <source>
        <dbReference type="EMBL" id="GGG61527.1"/>
    </source>
</evidence>
<reference evidence="1" key="2">
    <citation type="submission" date="2020-09" db="EMBL/GenBank/DDBJ databases">
        <authorList>
            <person name="Sun Q."/>
            <person name="Zhou Y."/>
        </authorList>
    </citation>
    <scope>NUCLEOTIDE SEQUENCE</scope>
    <source>
        <strain evidence="1">CGMCC 1.15762</strain>
    </source>
</reference>
<evidence type="ECO:0000313" key="2">
    <source>
        <dbReference type="Proteomes" id="UP000617145"/>
    </source>
</evidence>
<gene>
    <name evidence="1" type="ORF">GCM10011415_04570</name>
</gene>
<organism evidence="1 2">
    <name type="scientific">Salipiger pallidus</name>
    <dbReference type="NCBI Taxonomy" id="1775170"/>
    <lineage>
        <taxon>Bacteria</taxon>
        <taxon>Pseudomonadati</taxon>
        <taxon>Pseudomonadota</taxon>
        <taxon>Alphaproteobacteria</taxon>
        <taxon>Rhodobacterales</taxon>
        <taxon>Roseobacteraceae</taxon>
        <taxon>Salipiger</taxon>
    </lineage>
</organism>
<reference evidence="1" key="1">
    <citation type="journal article" date="2014" name="Int. J. Syst. Evol. Microbiol.">
        <title>Complete genome sequence of Corynebacterium casei LMG S-19264T (=DSM 44701T), isolated from a smear-ripened cheese.</title>
        <authorList>
            <consortium name="US DOE Joint Genome Institute (JGI-PGF)"/>
            <person name="Walter F."/>
            <person name="Albersmeier A."/>
            <person name="Kalinowski J."/>
            <person name="Ruckert C."/>
        </authorList>
    </citation>
    <scope>NUCLEOTIDE SEQUENCE</scope>
    <source>
        <strain evidence="1">CGMCC 1.15762</strain>
    </source>
</reference>
<dbReference type="RefSeq" id="WP_188788400.1">
    <property type="nucleotide sequence ID" value="NZ_BMJV01000001.1"/>
</dbReference>
<comment type="caution">
    <text evidence="1">The sequence shown here is derived from an EMBL/GenBank/DDBJ whole genome shotgun (WGS) entry which is preliminary data.</text>
</comment>
<keyword evidence="2" id="KW-1185">Reference proteome</keyword>
<proteinExistence type="predicted"/>
<dbReference type="EMBL" id="BMJV01000001">
    <property type="protein sequence ID" value="GGG61527.1"/>
    <property type="molecule type" value="Genomic_DNA"/>
</dbReference>
<protein>
    <submittedName>
        <fullName evidence="1">Uncharacterized protein</fullName>
    </submittedName>
</protein>
<dbReference type="Proteomes" id="UP000617145">
    <property type="component" value="Unassembled WGS sequence"/>
</dbReference>
<sequence>MKYSASFFAERSDGFSEIERCASSGRLLWLHVYPRIAEDDLDRTIVDIFRAGGGIIVELLEGMQPVPAKAINDNTMF</sequence>
<accession>A0A8J2ZGJ9</accession>
<name>A0A8J2ZGJ9_9RHOB</name>
<dbReference type="AlphaFoldDB" id="A0A8J2ZGJ9"/>